<dbReference type="InterPro" id="IPR050574">
    <property type="entry name" value="HPF/YfiA_ribosome-assoc"/>
</dbReference>
<dbReference type="GO" id="GO:0022627">
    <property type="term" value="C:cytosolic small ribosomal subunit"/>
    <property type="evidence" value="ECO:0007669"/>
    <property type="project" value="TreeGrafter"/>
</dbReference>
<reference evidence="3" key="1">
    <citation type="submission" date="2017-09" db="EMBL/GenBank/DDBJ databases">
        <title>Depth-based differentiation of microbial function through sediment-hosted aquifers and enrichment of novel symbionts in the deep terrestrial subsurface.</title>
        <authorList>
            <person name="Probst A.J."/>
            <person name="Ladd B."/>
            <person name="Jarett J.K."/>
            <person name="Geller-Mcgrath D.E."/>
            <person name="Sieber C.M.K."/>
            <person name="Emerson J.B."/>
            <person name="Anantharaman K."/>
            <person name="Thomas B.C."/>
            <person name="Malmstrom R."/>
            <person name="Stieglmeier M."/>
            <person name="Klingl A."/>
            <person name="Woyke T."/>
            <person name="Ryan C.M."/>
            <person name="Banfield J.F."/>
        </authorList>
    </citation>
    <scope>NUCLEOTIDE SEQUENCE [LARGE SCALE GENOMIC DNA]</scope>
</reference>
<dbReference type="GO" id="GO:0043024">
    <property type="term" value="F:ribosomal small subunit binding"/>
    <property type="evidence" value="ECO:0007669"/>
    <property type="project" value="TreeGrafter"/>
</dbReference>
<keyword evidence="1" id="KW-0810">Translation regulation</keyword>
<dbReference type="GO" id="GO:0045900">
    <property type="term" value="P:negative regulation of translational elongation"/>
    <property type="evidence" value="ECO:0007669"/>
    <property type="project" value="TreeGrafter"/>
</dbReference>
<evidence type="ECO:0000313" key="3">
    <source>
        <dbReference type="Proteomes" id="UP000231347"/>
    </source>
</evidence>
<dbReference type="InterPro" id="IPR036567">
    <property type="entry name" value="RHF-like"/>
</dbReference>
<comment type="caution">
    <text evidence="2">The sequence shown here is derived from an EMBL/GenBank/DDBJ whole genome shotgun (WGS) entry which is preliminary data.</text>
</comment>
<organism evidence="2 3">
    <name type="scientific">Candidatus Portnoybacteria bacterium CG10_big_fil_rev_8_21_14_0_10_40_22</name>
    <dbReference type="NCBI Taxonomy" id="1974814"/>
    <lineage>
        <taxon>Bacteria</taxon>
        <taxon>Candidatus Portnoyibacteriota</taxon>
    </lineage>
</organism>
<dbReference type="Proteomes" id="UP000231347">
    <property type="component" value="Unassembled WGS sequence"/>
</dbReference>
<dbReference type="PANTHER" id="PTHR33231">
    <property type="entry name" value="30S RIBOSOMAL PROTEIN"/>
    <property type="match status" value="1"/>
</dbReference>
<sequence length="110" mass="13095">MYYMQLTIKSTNMELLPDIKVYIEQKFGNLEKFLKRFSGKPIELQVEVGKPSQHHHKGEIFYAEANLILPGKEFRAVNNNYDLRVAIDRVREELARQIVKYKEVRIENRK</sequence>
<evidence type="ECO:0000256" key="1">
    <source>
        <dbReference type="ARBA" id="ARBA00022845"/>
    </source>
</evidence>
<dbReference type="AlphaFoldDB" id="A0A2M8KFZ3"/>
<name>A0A2M8KFZ3_9BACT</name>
<dbReference type="SUPFAM" id="SSF69754">
    <property type="entry name" value="Ribosome binding protein Y (YfiA homologue)"/>
    <property type="match status" value="1"/>
</dbReference>
<dbReference type="NCBIfam" id="TIGR00741">
    <property type="entry name" value="yfiA"/>
    <property type="match status" value="1"/>
</dbReference>
<proteinExistence type="predicted"/>
<dbReference type="Pfam" id="PF02482">
    <property type="entry name" value="Ribosomal_S30AE"/>
    <property type="match status" value="1"/>
</dbReference>
<dbReference type="Gene3D" id="3.30.160.100">
    <property type="entry name" value="Ribosome hibernation promotion factor-like"/>
    <property type="match status" value="1"/>
</dbReference>
<gene>
    <name evidence="2" type="primary">raiA</name>
    <name evidence="2" type="ORF">COU83_01765</name>
</gene>
<accession>A0A2M8KFZ3</accession>
<dbReference type="InterPro" id="IPR003489">
    <property type="entry name" value="RHF/RaiA"/>
</dbReference>
<dbReference type="EMBL" id="PFDY01000042">
    <property type="protein sequence ID" value="PJE58817.1"/>
    <property type="molecule type" value="Genomic_DNA"/>
</dbReference>
<dbReference type="CDD" id="cd00552">
    <property type="entry name" value="RaiA"/>
    <property type="match status" value="1"/>
</dbReference>
<dbReference type="PANTHER" id="PTHR33231:SF1">
    <property type="entry name" value="30S RIBOSOMAL PROTEIN"/>
    <property type="match status" value="1"/>
</dbReference>
<protein>
    <submittedName>
        <fullName evidence="2">Ribosomal subunit interface protein</fullName>
    </submittedName>
</protein>
<evidence type="ECO:0000313" key="2">
    <source>
        <dbReference type="EMBL" id="PJE58817.1"/>
    </source>
</evidence>